<evidence type="ECO:0000313" key="5">
    <source>
        <dbReference type="Proteomes" id="UP000430222"/>
    </source>
</evidence>
<feature type="chain" id="PRO_5026074068" evidence="2">
    <location>
        <begin position="27"/>
        <end position="322"/>
    </location>
</feature>
<gene>
    <name evidence="4" type="ORF">FYJ78_05960</name>
</gene>
<dbReference type="RefSeq" id="WP_154620495.1">
    <property type="nucleotide sequence ID" value="NZ_VUNL01000005.1"/>
</dbReference>
<dbReference type="Gene3D" id="3.40.50.1820">
    <property type="entry name" value="alpha/beta hydrolase"/>
    <property type="match status" value="1"/>
</dbReference>
<dbReference type="Pfam" id="PF20434">
    <property type="entry name" value="BD-FAE"/>
    <property type="match status" value="1"/>
</dbReference>
<dbReference type="PANTHER" id="PTHR48081:SF6">
    <property type="entry name" value="PEPTIDASE S9 PROLYL OLIGOPEPTIDASE CATALYTIC DOMAIN-CONTAINING PROTEIN"/>
    <property type="match status" value="1"/>
</dbReference>
<feature type="signal peptide" evidence="2">
    <location>
        <begin position="1"/>
        <end position="26"/>
    </location>
</feature>
<dbReference type="SUPFAM" id="SSF53474">
    <property type="entry name" value="alpha/beta-Hydrolases"/>
    <property type="match status" value="1"/>
</dbReference>
<dbReference type="PANTHER" id="PTHR48081">
    <property type="entry name" value="AB HYDROLASE SUPERFAMILY PROTEIN C4A8.06C"/>
    <property type="match status" value="1"/>
</dbReference>
<organism evidence="4 5">
    <name type="scientific">Selenomonas montiformis</name>
    <dbReference type="NCBI Taxonomy" id="2652285"/>
    <lineage>
        <taxon>Bacteria</taxon>
        <taxon>Bacillati</taxon>
        <taxon>Bacillota</taxon>
        <taxon>Negativicutes</taxon>
        <taxon>Selenomonadales</taxon>
        <taxon>Selenomonadaceae</taxon>
        <taxon>Selenomonas</taxon>
    </lineage>
</organism>
<reference evidence="4 5" key="1">
    <citation type="submission" date="2019-08" db="EMBL/GenBank/DDBJ databases">
        <title>In-depth cultivation of the pig gut microbiome towards novel bacterial diversity and tailored functional studies.</title>
        <authorList>
            <person name="Wylensek D."/>
            <person name="Hitch T.C.A."/>
            <person name="Clavel T."/>
        </authorList>
    </citation>
    <scope>NUCLEOTIDE SEQUENCE [LARGE SCALE GENOMIC DNA]</scope>
    <source>
        <strain evidence="5">WCA-380-WT-3B3</strain>
    </source>
</reference>
<keyword evidence="5" id="KW-1185">Reference proteome</keyword>
<evidence type="ECO:0000259" key="3">
    <source>
        <dbReference type="Pfam" id="PF20434"/>
    </source>
</evidence>
<feature type="domain" description="BD-FAE-like" evidence="3">
    <location>
        <begin position="94"/>
        <end position="274"/>
    </location>
</feature>
<evidence type="ECO:0000313" key="4">
    <source>
        <dbReference type="EMBL" id="MSV24735.1"/>
    </source>
</evidence>
<keyword evidence="2" id="KW-0732">Signal</keyword>
<dbReference type="InterPro" id="IPR050300">
    <property type="entry name" value="GDXG_lipolytic_enzyme"/>
</dbReference>
<dbReference type="InterPro" id="IPR029058">
    <property type="entry name" value="AB_hydrolase_fold"/>
</dbReference>
<dbReference type="EMBL" id="VUNL01000005">
    <property type="protein sequence ID" value="MSV24735.1"/>
    <property type="molecule type" value="Genomic_DNA"/>
</dbReference>
<dbReference type="GO" id="GO:0016787">
    <property type="term" value="F:hydrolase activity"/>
    <property type="evidence" value="ECO:0007669"/>
    <property type="project" value="UniProtKB-KW"/>
</dbReference>
<dbReference type="InterPro" id="IPR049492">
    <property type="entry name" value="BD-FAE-like_dom"/>
</dbReference>
<keyword evidence="1 4" id="KW-0378">Hydrolase</keyword>
<sequence>MKSIWKTIAVAGLLLSALGAAGAVQASPLQDGGQMNLWPGKAPGSEHVAFHNTVTERSEDPAHHDRIMTDIDVPTLIAHVPEHPNGTALIVGPGGGYARVVMDKESDEVADWLNPKGVTVFILRYRLPGNAHNKNREDVSLEDGQRAVRIVRAHAKEWNIDPEKIGIMGFSAGGHMAASVSTCYARKVYEPVDEQDKVSARPDFTILGYPVISMLPEYAHEGTKKRLLGLSPGRKAMETYSAELHVTAETPPAFVFCAADDNVVPPVNSVRYVSALRRYAIPAELHIYRTGGHGFGLGRSLQSSTRYWPSACENWLRDLGLI</sequence>
<accession>A0A6I2UWI6</accession>
<evidence type="ECO:0000256" key="2">
    <source>
        <dbReference type="SAM" id="SignalP"/>
    </source>
</evidence>
<proteinExistence type="predicted"/>
<protein>
    <submittedName>
        <fullName evidence="4">Alpha/beta hydrolase</fullName>
    </submittedName>
</protein>
<dbReference type="AlphaFoldDB" id="A0A6I2UWI6"/>
<name>A0A6I2UWI6_9FIRM</name>
<comment type="caution">
    <text evidence="4">The sequence shown here is derived from an EMBL/GenBank/DDBJ whole genome shotgun (WGS) entry which is preliminary data.</text>
</comment>
<evidence type="ECO:0000256" key="1">
    <source>
        <dbReference type="ARBA" id="ARBA00022801"/>
    </source>
</evidence>
<dbReference type="Proteomes" id="UP000430222">
    <property type="component" value="Unassembled WGS sequence"/>
</dbReference>